<accession>A0A3Q9IDE5</accession>
<feature type="domain" description="N-acetyltransferase" evidence="1">
    <location>
        <begin position="1"/>
        <end position="134"/>
    </location>
</feature>
<evidence type="ECO:0000313" key="3">
    <source>
        <dbReference type="Proteomes" id="UP000270678"/>
    </source>
</evidence>
<dbReference type="GO" id="GO:0016747">
    <property type="term" value="F:acyltransferase activity, transferring groups other than amino-acyl groups"/>
    <property type="evidence" value="ECO:0007669"/>
    <property type="project" value="InterPro"/>
</dbReference>
<organism evidence="2 3">
    <name type="scientific">Paenibacillus lutimineralis</name>
    <dbReference type="NCBI Taxonomy" id="2707005"/>
    <lineage>
        <taxon>Bacteria</taxon>
        <taxon>Bacillati</taxon>
        <taxon>Bacillota</taxon>
        <taxon>Bacilli</taxon>
        <taxon>Bacillales</taxon>
        <taxon>Paenibacillaceae</taxon>
        <taxon>Paenibacillus</taxon>
    </lineage>
</organism>
<protein>
    <submittedName>
        <fullName evidence="2">N-acetyltransferase</fullName>
    </submittedName>
</protein>
<dbReference type="InterPro" id="IPR016181">
    <property type="entry name" value="Acyl_CoA_acyltransferase"/>
</dbReference>
<dbReference type="CDD" id="cd04301">
    <property type="entry name" value="NAT_SF"/>
    <property type="match status" value="1"/>
</dbReference>
<sequence length="134" mass="15905">MQYFSERWGIDERIYRDCIINSLATPNKLPRFYLMIEASRIIGGYGLITNDFVSRQDLFPYLCALYIEEDMRGSELGSVLLEHGKNETRKLGFDKLYLCTDHKGYYEKYNWKRIGEGYHPWNHTSQIYEADVIK</sequence>
<dbReference type="KEGG" id="plut:EI981_20305"/>
<dbReference type="RefSeq" id="WP_127004848.1">
    <property type="nucleotide sequence ID" value="NZ_CP034346.1"/>
</dbReference>
<dbReference type="PROSITE" id="PS51186">
    <property type="entry name" value="GNAT"/>
    <property type="match status" value="1"/>
</dbReference>
<dbReference type="EMBL" id="CP034346">
    <property type="protein sequence ID" value="AZS18383.1"/>
    <property type="molecule type" value="Genomic_DNA"/>
</dbReference>
<name>A0A3Q9IDE5_9BACL</name>
<dbReference type="OrthoDB" id="9789053at2"/>
<dbReference type="Proteomes" id="UP000270678">
    <property type="component" value="Chromosome"/>
</dbReference>
<evidence type="ECO:0000259" key="1">
    <source>
        <dbReference type="PROSITE" id="PS51186"/>
    </source>
</evidence>
<gene>
    <name evidence="2" type="ORF">EI981_20305</name>
</gene>
<evidence type="ECO:0000313" key="2">
    <source>
        <dbReference type="EMBL" id="AZS18383.1"/>
    </source>
</evidence>
<dbReference type="InterPro" id="IPR000182">
    <property type="entry name" value="GNAT_dom"/>
</dbReference>
<dbReference type="Pfam" id="PF00583">
    <property type="entry name" value="Acetyltransf_1"/>
    <property type="match status" value="1"/>
</dbReference>
<keyword evidence="3" id="KW-1185">Reference proteome</keyword>
<dbReference type="SUPFAM" id="SSF55729">
    <property type="entry name" value="Acyl-CoA N-acyltransferases (Nat)"/>
    <property type="match status" value="1"/>
</dbReference>
<keyword evidence="2" id="KW-0808">Transferase</keyword>
<dbReference type="Gene3D" id="3.40.630.30">
    <property type="match status" value="1"/>
</dbReference>
<reference evidence="3" key="1">
    <citation type="submission" date="2018-12" db="EMBL/GenBank/DDBJ databases">
        <title>Complete genome sequence of Paenibacillus sp. MBLB1234.</title>
        <authorList>
            <person name="Nam Y.-D."/>
            <person name="Kang J."/>
            <person name="Chung W.-H."/>
            <person name="Park Y.S."/>
        </authorList>
    </citation>
    <scope>NUCLEOTIDE SEQUENCE [LARGE SCALE GENOMIC DNA]</scope>
    <source>
        <strain evidence="3">MBLB1234</strain>
    </source>
</reference>
<dbReference type="AlphaFoldDB" id="A0A3Q9IDE5"/>
<proteinExistence type="predicted"/>